<dbReference type="SMART" id="SM00267">
    <property type="entry name" value="GGDEF"/>
    <property type="match status" value="1"/>
</dbReference>
<dbReference type="SMART" id="SM00052">
    <property type="entry name" value="EAL"/>
    <property type="match status" value="1"/>
</dbReference>
<evidence type="ECO:0000259" key="2">
    <source>
        <dbReference type="PROSITE" id="PS50887"/>
    </source>
</evidence>
<dbReference type="NCBIfam" id="TIGR00254">
    <property type="entry name" value="GGDEF"/>
    <property type="match status" value="1"/>
</dbReference>
<dbReference type="Pfam" id="PF00990">
    <property type="entry name" value="GGDEF"/>
    <property type="match status" value="1"/>
</dbReference>
<feature type="domain" description="GGDEF" evidence="2">
    <location>
        <begin position="105"/>
        <end position="241"/>
    </location>
</feature>
<dbReference type="InterPro" id="IPR000160">
    <property type="entry name" value="GGDEF_dom"/>
</dbReference>
<dbReference type="Proteomes" id="UP001193501">
    <property type="component" value="Unassembled WGS sequence"/>
</dbReference>
<evidence type="ECO:0000259" key="1">
    <source>
        <dbReference type="PROSITE" id="PS50883"/>
    </source>
</evidence>
<evidence type="ECO:0000313" key="3">
    <source>
        <dbReference type="EMBL" id="NBZ89717.1"/>
    </source>
</evidence>
<reference evidence="3" key="1">
    <citation type="submission" date="2020-01" db="EMBL/GenBank/DDBJ databases">
        <authorList>
            <person name="Chen W.-M."/>
        </authorList>
    </citation>
    <scope>NUCLEOTIDE SEQUENCE</scope>
    <source>
        <strain evidence="3">CYK-10</strain>
    </source>
</reference>
<evidence type="ECO:0000313" key="4">
    <source>
        <dbReference type="Proteomes" id="UP001193501"/>
    </source>
</evidence>
<dbReference type="InterPro" id="IPR050706">
    <property type="entry name" value="Cyclic-di-GMP_PDE-like"/>
</dbReference>
<dbReference type="AlphaFoldDB" id="A0AAE4YDK6"/>
<dbReference type="PROSITE" id="PS50883">
    <property type="entry name" value="EAL"/>
    <property type="match status" value="1"/>
</dbReference>
<dbReference type="InterPro" id="IPR043128">
    <property type="entry name" value="Rev_trsase/Diguanyl_cyclase"/>
</dbReference>
<dbReference type="Pfam" id="PF00563">
    <property type="entry name" value="EAL"/>
    <property type="match status" value="1"/>
</dbReference>
<feature type="domain" description="EAL" evidence="1">
    <location>
        <begin position="250"/>
        <end position="505"/>
    </location>
</feature>
<dbReference type="PROSITE" id="PS50887">
    <property type="entry name" value="GGDEF"/>
    <property type="match status" value="1"/>
</dbReference>
<sequence>MSFGFGRRAANWALSHLATVSTVLRRPEIMVFVPAVTLGAYFLGGERALMLVALGAPLVAALAGAFRQVPQGQMTLPDALNGLALRPQIIGVMDRILRDTPITGLTTGCLVVQFDDMGDVVDRYGRIAQTEVLTRCAERLCSALRTGDVVARLEGGGFAVALGPVRRLDLETAVQVSARLQSALTAPISLNGARVYVTTSVGFCLADRAPSATGAALLDAAQVAADDASRNGPGAIRAFAPDMARTRADRDQMRDELEQALDEGQIRAHFQPQISTDTGAVSGFESLARWHHPTRGLIPPAEFLPLIEDCGLSSRLCEVMVFNALSALSQWDKAGFHVPTVAVNFSKSELRAPGLASKLRWELDRFDLAPERLTIEILETVVAETDSDVIVANIAAIAQMGCGVDLDDFGTGHASITSIRRFAVRRLKIDRSFVTRVDEDREQQKIVSAILSMAERLEMETIAEGVETQGEHAMLSQLGCNHVQGYGLARPMAMEETVEWMHRYTQRQTTTPRIGNRTN</sequence>
<dbReference type="SUPFAM" id="SSF141868">
    <property type="entry name" value="EAL domain-like"/>
    <property type="match status" value="1"/>
</dbReference>
<dbReference type="EMBL" id="JAABNR010000031">
    <property type="protein sequence ID" value="NBZ89717.1"/>
    <property type="molecule type" value="Genomic_DNA"/>
</dbReference>
<keyword evidence="4" id="KW-1185">Reference proteome</keyword>
<name>A0AAE4YDK6_9RHOB</name>
<dbReference type="SUPFAM" id="SSF55073">
    <property type="entry name" value="Nucleotide cyclase"/>
    <property type="match status" value="1"/>
</dbReference>
<proteinExistence type="predicted"/>
<dbReference type="PANTHER" id="PTHR33121">
    <property type="entry name" value="CYCLIC DI-GMP PHOSPHODIESTERASE PDEF"/>
    <property type="match status" value="1"/>
</dbReference>
<dbReference type="InterPro" id="IPR029787">
    <property type="entry name" value="Nucleotide_cyclase"/>
</dbReference>
<dbReference type="Gene3D" id="3.30.70.270">
    <property type="match status" value="1"/>
</dbReference>
<dbReference type="InterPro" id="IPR035919">
    <property type="entry name" value="EAL_sf"/>
</dbReference>
<gene>
    <name evidence="3" type="ORF">GV832_19180</name>
</gene>
<dbReference type="PANTHER" id="PTHR33121:SF70">
    <property type="entry name" value="SIGNALING PROTEIN YKOW"/>
    <property type="match status" value="1"/>
</dbReference>
<organism evidence="3 4">
    <name type="scientific">Stagnihabitans tardus</name>
    <dbReference type="NCBI Taxonomy" id="2699202"/>
    <lineage>
        <taxon>Bacteria</taxon>
        <taxon>Pseudomonadati</taxon>
        <taxon>Pseudomonadota</taxon>
        <taxon>Alphaproteobacteria</taxon>
        <taxon>Rhodobacterales</taxon>
        <taxon>Paracoccaceae</taxon>
        <taxon>Stagnihabitans</taxon>
    </lineage>
</organism>
<dbReference type="InterPro" id="IPR001633">
    <property type="entry name" value="EAL_dom"/>
</dbReference>
<dbReference type="CDD" id="cd01948">
    <property type="entry name" value="EAL"/>
    <property type="match status" value="1"/>
</dbReference>
<dbReference type="GO" id="GO:0071111">
    <property type="term" value="F:cyclic-guanylate-specific phosphodiesterase activity"/>
    <property type="evidence" value="ECO:0007669"/>
    <property type="project" value="InterPro"/>
</dbReference>
<dbReference type="Gene3D" id="3.20.20.450">
    <property type="entry name" value="EAL domain"/>
    <property type="match status" value="1"/>
</dbReference>
<comment type="caution">
    <text evidence="3">The sequence shown here is derived from an EMBL/GenBank/DDBJ whole genome shotgun (WGS) entry which is preliminary data.</text>
</comment>
<accession>A0AAE4YDK6</accession>
<protein>
    <submittedName>
        <fullName evidence="3">EAL domain-containing protein</fullName>
    </submittedName>
</protein>